<dbReference type="GO" id="GO:0004370">
    <property type="term" value="F:glycerol kinase activity"/>
    <property type="evidence" value="ECO:0007669"/>
    <property type="project" value="TreeGrafter"/>
</dbReference>
<dbReference type="PANTHER" id="PTHR10196:SF93">
    <property type="entry name" value="L-RHAMNULOKINASE"/>
    <property type="match status" value="1"/>
</dbReference>
<keyword evidence="9" id="KW-1185">Reference proteome</keyword>
<feature type="domain" description="Carbohydrate kinase FGGY C-terminal" evidence="7">
    <location>
        <begin position="258"/>
        <end position="447"/>
    </location>
</feature>
<dbReference type="PANTHER" id="PTHR10196">
    <property type="entry name" value="SUGAR KINASE"/>
    <property type="match status" value="1"/>
</dbReference>
<accession>A0A949X4G7</accession>
<evidence type="ECO:0000256" key="1">
    <source>
        <dbReference type="ARBA" id="ARBA00022679"/>
    </source>
</evidence>
<dbReference type="Pfam" id="PF00370">
    <property type="entry name" value="FGGY_N"/>
    <property type="match status" value="1"/>
</dbReference>
<evidence type="ECO:0000313" key="9">
    <source>
        <dbReference type="Proteomes" id="UP000694308"/>
    </source>
</evidence>
<evidence type="ECO:0000256" key="2">
    <source>
        <dbReference type="ARBA" id="ARBA00022741"/>
    </source>
</evidence>
<dbReference type="GO" id="GO:0008993">
    <property type="term" value="F:rhamnulokinase activity"/>
    <property type="evidence" value="ECO:0007669"/>
    <property type="project" value="InterPro"/>
</dbReference>
<dbReference type="EMBL" id="JAEEGC010000061">
    <property type="protein sequence ID" value="MBV7273963.1"/>
    <property type="molecule type" value="Genomic_DNA"/>
</dbReference>
<keyword evidence="1" id="KW-0808">Transferase</keyword>
<dbReference type="GO" id="GO:0006071">
    <property type="term" value="P:glycerol metabolic process"/>
    <property type="evidence" value="ECO:0007669"/>
    <property type="project" value="TreeGrafter"/>
</dbReference>
<protein>
    <submittedName>
        <fullName evidence="8">Rhamnulokinase</fullName>
    </submittedName>
</protein>
<reference evidence="8" key="1">
    <citation type="submission" date="2020-12" db="EMBL/GenBank/DDBJ databases">
        <title>Clostridium thailandense sp. nov., a novel acetogenic bacterium isolated from peat land soil in Thailand.</title>
        <authorList>
            <person name="Chaikitkaew S."/>
            <person name="Birkeland N.K."/>
        </authorList>
    </citation>
    <scope>NUCLEOTIDE SEQUENCE</scope>
    <source>
        <strain evidence="8">PL3</strain>
    </source>
</reference>
<dbReference type="InterPro" id="IPR000577">
    <property type="entry name" value="Carb_kinase_FGGY"/>
</dbReference>
<dbReference type="Proteomes" id="UP000694308">
    <property type="component" value="Unassembled WGS sequence"/>
</dbReference>
<evidence type="ECO:0000256" key="5">
    <source>
        <dbReference type="ARBA" id="ARBA00023157"/>
    </source>
</evidence>
<evidence type="ECO:0000259" key="7">
    <source>
        <dbReference type="Pfam" id="PF02782"/>
    </source>
</evidence>
<evidence type="ECO:0000256" key="3">
    <source>
        <dbReference type="ARBA" id="ARBA00022777"/>
    </source>
</evidence>
<proteinExistence type="predicted"/>
<comment type="caution">
    <text evidence="8">The sequence shown here is derived from an EMBL/GenBank/DDBJ whole genome shotgun (WGS) entry which is preliminary data.</text>
</comment>
<evidence type="ECO:0000313" key="8">
    <source>
        <dbReference type="EMBL" id="MBV7273963.1"/>
    </source>
</evidence>
<dbReference type="InterPro" id="IPR013449">
    <property type="entry name" value="Rhamnulokinase"/>
</dbReference>
<dbReference type="CDD" id="cd07771">
    <property type="entry name" value="ASKHA_NBD_FGGY_RhaB-like"/>
    <property type="match status" value="1"/>
</dbReference>
<dbReference type="InterPro" id="IPR018485">
    <property type="entry name" value="FGGY_C"/>
</dbReference>
<dbReference type="GO" id="GO:0005829">
    <property type="term" value="C:cytosol"/>
    <property type="evidence" value="ECO:0007669"/>
    <property type="project" value="TreeGrafter"/>
</dbReference>
<keyword evidence="2" id="KW-0547">Nucleotide-binding</keyword>
<dbReference type="Pfam" id="PF02782">
    <property type="entry name" value="FGGY_C"/>
    <property type="match status" value="1"/>
</dbReference>
<organism evidence="8 9">
    <name type="scientific">Clostridium thailandense</name>
    <dbReference type="NCBI Taxonomy" id="2794346"/>
    <lineage>
        <taxon>Bacteria</taxon>
        <taxon>Bacillati</taxon>
        <taxon>Bacillota</taxon>
        <taxon>Clostridia</taxon>
        <taxon>Eubacteriales</taxon>
        <taxon>Clostridiaceae</taxon>
        <taxon>Clostridium</taxon>
    </lineage>
</organism>
<dbReference type="AlphaFoldDB" id="A0A949X4G7"/>
<sequence length="516" mass="58094">MKKEKRVLAFDFGASGGRAMLGIYDGSNIKIEEIHRFSNDPVIVNGTMYWDILRLFYEIKQGLIKAKFHGGFDSVGIDTWGVDFGIIDECGDLVENPIHYRDGRTKGMLEKSFEKISKDEFYYITGNQFMEINTAFQLLSLVEKRSYLLEKADKILLMPDLLNYMLTGIKTTEYSIASTTQLLDAKKGMWSDKAIEALNIPKKLFTEIIPTGTKIGQISDEVCSELGIKKCDVIAVAGHDTQSALVSVPNEEENFIFISCGTWSLFGTELEKPLINEKSSKYNITNEGGYGGKASFLKNIIGLWLIQESRRQWIKEGEEFGFSELEKMADSAESFKCFVDPDASEFVPAGNIPERIREYCKRTSQKIPETKGEIVRCINESLALKYRYELEKIEECTERKYENIYMVGGGIQSKLLCQMTADACNCKVTAGPVEATVFGNIVLQLIAQGAIDALEEAKKIVAKSPDIRRYSPQNTSLWNEAYERFKEAKTAYAIRATSEKALYANIMLQKGVVVED</sequence>
<dbReference type="PIRSF" id="PIRSF000538">
    <property type="entry name" value="GlpK"/>
    <property type="match status" value="1"/>
</dbReference>
<evidence type="ECO:0000259" key="6">
    <source>
        <dbReference type="Pfam" id="PF00370"/>
    </source>
</evidence>
<dbReference type="GO" id="GO:0005524">
    <property type="term" value="F:ATP binding"/>
    <property type="evidence" value="ECO:0007669"/>
    <property type="project" value="UniProtKB-KW"/>
</dbReference>
<keyword evidence="3" id="KW-0418">Kinase</keyword>
<dbReference type="InterPro" id="IPR018484">
    <property type="entry name" value="FGGY_N"/>
</dbReference>
<dbReference type="RefSeq" id="WP_218321029.1">
    <property type="nucleotide sequence ID" value="NZ_JAEEGC010000061.1"/>
</dbReference>
<feature type="domain" description="Carbohydrate kinase FGGY N-terminal" evidence="6">
    <location>
        <begin position="7"/>
        <end position="246"/>
    </location>
</feature>
<evidence type="ECO:0000256" key="4">
    <source>
        <dbReference type="ARBA" id="ARBA00022840"/>
    </source>
</evidence>
<gene>
    <name evidence="8" type="ORF">I6U48_13730</name>
</gene>
<keyword evidence="5" id="KW-1015">Disulfide bond</keyword>
<keyword evidence="4" id="KW-0067">ATP-binding</keyword>
<dbReference type="GO" id="GO:0019301">
    <property type="term" value="P:rhamnose catabolic process"/>
    <property type="evidence" value="ECO:0007669"/>
    <property type="project" value="InterPro"/>
</dbReference>
<name>A0A949X4G7_9CLOT</name>